<dbReference type="InterPro" id="IPR025202">
    <property type="entry name" value="PLD-like_dom"/>
</dbReference>
<feature type="domain" description="PLD phosphodiesterase" evidence="12">
    <location>
        <begin position="550"/>
        <end position="577"/>
    </location>
</feature>
<evidence type="ECO:0000259" key="12">
    <source>
        <dbReference type="PROSITE" id="PS50035"/>
    </source>
</evidence>
<evidence type="ECO:0000256" key="8">
    <source>
        <dbReference type="ARBA" id="ARBA00022801"/>
    </source>
</evidence>
<comment type="catalytic activity">
    <reaction evidence="1">
        <text>a 1,2-diacyl-sn-glycero-3-phosphocholine + H2O = a 1,2-diacyl-sn-glycero-3-phosphate + choline + H(+)</text>
        <dbReference type="Rhea" id="RHEA:14445"/>
        <dbReference type="ChEBI" id="CHEBI:15354"/>
        <dbReference type="ChEBI" id="CHEBI:15377"/>
        <dbReference type="ChEBI" id="CHEBI:15378"/>
        <dbReference type="ChEBI" id="CHEBI:57643"/>
        <dbReference type="ChEBI" id="CHEBI:58608"/>
        <dbReference type="EC" id="3.1.4.4"/>
    </reaction>
</comment>
<protein>
    <recommendedName>
        <fullName evidence="6">Phospholipase D</fullName>
        <ecNumber evidence="5">3.1.4.4</ecNumber>
    </recommendedName>
    <alternativeName>
        <fullName evidence="11">Choline phosphatase</fullName>
    </alternativeName>
</protein>
<accession>A0ABZ0HRW8</accession>
<keyword evidence="10" id="KW-0443">Lipid metabolism</keyword>
<keyword evidence="7" id="KW-0964">Secreted</keyword>
<evidence type="ECO:0000256" key="2">
    <source>
        <dbReference type="ARBA" id="ARBA00003145"/>
    </source>
</evidence>
<dbReference type="RefSeq" id="WP_407338973.1">
    <property type="nucleotide sequence ID" value="NZ_CP136862.1"/>
</dbReference>
<sequence length="1004" mass="108207">MQPTTIVGGALARDGERTVLLIGGLSLEVLSEPALPATPARWAEARKRTRDIFAKLIGQRVLLRTRQIGGALVSASALQMPGAATSQDAAFATIRDVIARRSAELLGLPGVLAVRPGYRFRNGWITNEPCIVALVLRKISDADLPDASRLPERLEGVPVDVAPAGPVQQLLASGKIAGLAPEDLANPFGYALPGVQQPEHEAFAAQLIRTSKYKPPPDASLDPISGPMDVLCHVSPDAGWPVLKEFLQQTQTNLRVAMYDFTAPHIVRDLESVLAQSGKIELILDPGLSLTAGGRGENPKAGDWTEVDVKADLTSKLSDRFSFVWAAVHRQGKTEAGIFPTAYHIKVASRDANAIWLSSGNWQSSNQPDIDPFGANATLPNLQQIYNREWHVVIENAALASVFERFISWDMEQAEPLNVQPDRVERPDVLVPDQVAEELARAPTFFKPKTISLGPEEQVQPLLTPDNYAEHVISLIEQATETLRFQNQYIKVSADPAKNPPQFVGLLDALRGRIEAGVDVRIILRDIGNPRAMLEALQAYGIDPVKYVKLQSACHNKGIIVDDRLVCLGSHNWSGDGTCYNRDASLIFDNPEIVAYYTKVFDYDWTDLAHQRTRAESAAPQIARDASPAEPGLARVPWDAYFGDDDRPEIDALLARIPQPPALIPVHAQAATAAVLGPSIDPRLTAGKRELSRLYLTSEQAIALSAQITGISPTPEVNVLGVGIGEKISDGRPTGAQSVKLFVRLKYPKDEIAPDHLLPPTINGVPVDVEEIGDLRPLGAMPNPRLQITPAQPGCSIGFDESDSVRMAGTFGALVRDASGTLFILSNNHVLANEGRLRPGAPIFQTGLLDLPPQVAKRQIAELTKFAPYDAPRLIVDAALAKALTPDLVSREILYIGAPQGVADAKIDMIVHKYGRTTGYSAGRIVSTATDIAIPYDTGSFTFHDQILIAGIDGARFSDAGDSGSLILNRATKQAVGLLFAGSASHSIANHIGDVLAAFDVVLA</sequence>
<dbReference type="InterPro" id="IPR051406">
    <property type="entry name" value="PLD_domain"/>
</dbReference>
<comment type="function">
    <text evidence="2">Could be a virulence factor.</text>
</comment>
<evidence type="ECO:0000313" key="14">
    <source>
        <dbReference type="Proteomes" id="UP001626536"/>
    </source>
</evidence>
<dbReference type="Gene3D" id="2.40.10.10">
    <property type="entry name" value="Trypsin-like serine proteases"/>
    <property type="match status" value="1"/>
</dbReference>
<dbReference type="InterPro" id="IPR043504">
    <property type="entry name" value="Peptidase_S1_PA_chymotrypsin"/>
</dbReference>
<dbReference type="EMBL" id="CP136862">
    <property type="protein sequence ID" value="WOJ89525.1"/>
    <property type="molecule type" value="Genomic_DNA"/>
</dbReference>
<comment type="subcellular location">
    <subcellularLocation>
        <location evidence="3">Secreted</location>
    </subcellularLocation>
</comment>
<evidence type="ECO:0000256" key="3">
    <source>
        <dbReference type="ARBA" id="ARBA00004613"/>
    </source>
</evidence>
<dbReference type="PANTHER" id="PTHR43856:SF1">
    <property type="entry name" value="MITOCHONDRIAL CARDIOLIPIN HYDROLASE"/>
    <property type="match status" value="1"/>
</dbReference>
<keyword evidence="8" id="KW-0378">Hydrolase</keyword>
<reference evidence="13 14" key="1">
    <citation type="submission" date="2023-10" db="EMBL/GenBank/DDBJ databases">
        <title>Novel methanotroph of the genus Methylocapsa from a subarctic wetland.</title>
        <authorList>
            <person name="Belova S.E."/>
            <person name="Oshkin I.Y."/>
            <person name="Miroshnikov K."/>
            <person name="Dedysh S.N."/>
        </authorList>
    </citation>
    <scope>NUCLEOTIDE SEQUENCE [LARGE SCALE GENOMIC DNA]</scope>
    <source>
        <strain evidence="13 14">RX1</strain>
    </source>
</reference>
<evidence type="ECO:0000256" key="5">
    <source>
        <dbReference type="ARBA" id="ARBA00012027"/>
    </source>
</evidence>
<dbReference type="SUPFAM" id="SSF56024">
    <property type="entry name" value="Phospholipase D/nuclease"/>
    <property type="match status" value="2"/>
</dbReference>
<evidence type="ECO:0000256" key="1">
    <source>
        <dbReference type="ARBA" id="ARBA00000798"/>
    </source>
</evidence>
<dbReference type="Pfam" id="PF13091">
    <property type="entry name" value="PLDc_2"/>
    <property type="match status" value="1"/>
</dbReference>
<dbReference type="SMART" id="SM00155">
    <property type="entry name" value="PLDc"/>
    <property type="match status" value="1"/>
</dbReference>
<dbReference type="PANTHER" id="PTHR43856">
    <property type="entry name" value="CARDIOLIPIN HYDROLASE"/>
    <property type="match status" value="1"/>
</dbReference>
<comment type="similarity">
    <text evidence="4">Belongs to the phospholipase D family.</text>
</comment>
<dbReference type="InterPro" id="IPR001736">
    <property type="entry name" value="PLipase_D/transphosphatidylase"/>
</dbReference>
<dbReference type="CDD" id="cd09128">
    <property type="entry name" value="PLDc_unchar1_2"/>
    <property type="match status" value="1"/>
</dbReference>
<evidence type="ECO:0000256" key="9">
    <source>
        <dbReference type="ARBA" id="ARBA00022963"/>
    </source>
</evidence>
<keyword evidence="14" id="KW-1185">Reference proteome</keyword>
<dbReference type="CDD" id="cd00138">
    <property type="entry name" value="PLDc_SF"/>
    <property type="match status" value="1"/>
</dbReference>
<organism evidence="13 14">
    <name type="scientific">Methylocapsa polymorpha</name>
    <dbReference type="NCBI Taxonomy" id="3080828"/>
    <lineage>
        <taxon>Bacteria</taxon>
        <taxon>Pseudomonadati</taxon>
        <taxon>Pseudomonadota</taxon>
        <taxon>Alphaproteobacteria</taxon>
        <taxon>Hyphomicrobiales</taxon>
        <taxon>Beijerinckiaceae</taxon>
        <taxon>Methylocapsa</taxon>
    </lineage>
</organism>
<gene>
    <name evidence="13" type="ORF">RZS28_17335</name>
</gene>
<dbReference type="SUPFAM" id="SSF50494">
    <property type="entry name" value="Trypsin-like serine proteases"/>
    <property type="match status" value="1"/>
</dbReference>
<dbReference type="Proteomes" id="UP001626536">
    <property type="component" value="Chromosome"/>
</dbReference>
<evidence type="ECO:0000256" key="10">
    <source>
        <dbReference type="ARBA" id="ARBA00023098"/>
    </source>
</evidence>
<evidence type="ECO:0000313" key="13">
    <source>
        <dbReference type="EMBL" id="WOJ89525.1"/>
    </source>
</evidence>
<evidence type="ECO:0000256" key="7">
    <source>
        <dbReference type="ARBA" id="ARBA00022525"/>
    </source>
</evidence>
<dbReference type="EC" id="3.1.4.4" evidence="5"/>
<dbReference type="PROSITE" id="PS50035">
    <property type="entry name" value="PLD"/>
    <property type="match status" value="1"/>
</dbReference>
<evidence type="ECO:0000256" key="11">
    <source>
        <dbReference type="ARBA" id="ARBA00029594"/>
    </source>
</evidence>
<keyword evidence="9" id="KW-0442">Lipid degradation</keyword>
<dbReference type="Gene3D" id="3.30.870.10">
    <property type="entry name" value="Endonuclease Chain A"/>
    <property type="match status" value="2"/>
</dbReference>
<evidence type="ECO:0000256" key="6">
    <source>
        <dbReference type="ARBA" id="ARBA00018392"/>
    </source>
</evidence>
<dbReference type="InterPro" id="IPR009003">
    <property type="entry name" value="Peptidase_S1_PA"/>
</dbReference>
<name>A0ABZ0HRW8_9HYPH</name>
<evidence type="ECO:0000256" key="4">
    <source>
        <dbReference type="ARBA" id="ARBA00008664"/>
    </source>
</evidence>
<proteinExistence type="inferred from homology"/>